<dbReference type="GO" id="GO:0061599">
    <property type="term" value="F:molybdopterin molybdotransferase activity"/>
    <property type="evidence" value="ECO:0007669"/>
    <property type="project" value="UniProtKB-UniRule"/>
</dbReference>
<dbReference type="CDD" id="cd00887">
    <property type="entry name" value="MoeA"/>
    <property type="match status" value="1"/>
</dbReference>
<dbReference type="PROSITE" id="PS01079">
    <property type="entry name" value="MOCF_BIOSYNTHESIS_2"/>
    <property type="match status" value="1"/>
</dbReference>
<dbReference type="Pfam" id="PF03454">
    <property type="entry name" value="MoeA_C"/>
    <property type="match status" value="1"/>
</dbReference>
<sequence>MAPFIFSIAPQSMLKGFIMLPLEQAQAQMLEQLPLPTHTETLSLNDAANRICAENVVSPINVPSFDNSAMDGYAVRLADLQQSLRLTVAGKSFAGAPFEGEWPANSVIRIMTGAMIPSGADAVVMQEQVCVNEDGTVTFSELPKTNQNIRRVGEDVKQGDVVLQQGALLNAVSLPLLASLGIARVKVYPRLKVAVLSTGDELVPVGQPLQPGQIYDTNRFTVKLMLQQLNCEVLDFGILPDNQEEFEAAFIKAQAQADLVLTSGGVSVGEADFTKTVLEKVGAINFWKIAMKPGKPFAFGKLANAWFCGLPGNPVSALVTFYQLVVPAIRKLQGQPNPPKAVQLPAIAASNLKKAPGRLDFQRGFYQLNAQGQIEVHPVGFQGSHLFSSFVKSNCFIRLELERGNVSAGENVIIEPFNHLLGQ</sequence>
<dbReference type="AlphaFoldDB" id="F9Q5Q5"/>
<dbReference type="PANTHER" id="PTHR10192">
    <property type="entry name" value="MOLYBDOPTERIN BIOSYNTHESIS PROTEIN"/>
    <property type="match status" value="1"/>
</dbReference>
<evidence type="ECO:0000256" key="9">
    <source>
        <dbReference type="ARBA" id="ARBA00022723"/>
    </source>
</evidence>
<dbReference type="Gene3D" id="3.40.980.10">
    <property type="entry name" value="MoaB/Mog-like domain"/>
    <property type="match status" value="1"/>
</dbReference>
<dbReference type="NCBIfam" id="TIGR00177">
    <property type="entry name" value="molyb_syn"/>
    <property type="match status" value="1"/>
</dbReference>
<dbReference type="Proteomes" id="UP000006235">
    <property type="component" value="Unassembled WGS sequence"/>
</dbReference>
<dbReference type="SUPFAM" id="SSF63882">
    <property type="entry name" value="MoeA N-terminal region -like"/>
    <property type="match status" value="1"/>
</dbReference>
<dbReference type="FunFam" id="3.40.980.10:FF:000004">
    <property type="entry name" value="Molybdopterin molybdenumtransferase"/>
    <property type="match status" value="1"/>
</dbReference>
<dbReference type="InterPro" id="IPR038987">
    <property type="entry name" value="MoeA-like"/>
</dbReference>
<evidence type="ECO:0000256" key="8">
    <source>
        <dbReference type="ARBA" id="ARBA00022679"/>
    </source>
</evidence>
<dbReference type="SUPFAM" id="SSF63867">
    <property type="entry name" value="MoeA C-terminal domain-like"/>
    <property type="match status" value="1"/>
</dbReference>
<evidence type="ECO:0000256" key="4">
    <source>
        <dbReference type="ARBA" id="ARBA00010763"/>
    </source>
</evidence>
<evidence type="ECO:0000256" key="11">
    <source>
        <dbReference type="ARBA" id="ARBA00023150"/>
    </source>
</evidence>
<dbReference type="InterPro" id="IPR036688">
    <property type="entry name" value="MoeA_C_domain_IV_sf"/>
</dbReference>
<dbReference type="GO" id="GO:0006777">
    <property type="term" value="P:Mo-molybdopterin cofactor biosynthetic process"/>
    <property type="evidence" value="ECO:0007669"/>
    <property type="project" value="UniProtKB-UniRule"/>
</dbReference>
<dbReference type="SMART" id="SM00852">
    <property type="entry name" value="MoCF_biosynth"/>
    <property type="match status" value="1"/>
</dbReference>
<dbReference type="Gene3D" id="2.40.340.10">
    <property type="entry name" value="MoeA, C-terminal, domain IV"/>
    <property type="match status" value="1"/>
</dbReference>
<dbReference type="NCBIfam" id="NF045515">
    <property type="entry name" value="Glp_gephyrin"/>
    <property type="match status" value="1"/>
</dbReference>
<feature type="domain" description="MoaB/Mog" evidence="14">
    <location>
        <begin position="194"/>
        <end position="331"/>
    </location>
</feature>
<proteinExistence type="inferred from homology"/>
<dbReference type="STRING" id="1035188.HMPREF9952_1187"/>
<evidence type="ECO:0000256" key="1">
    <source>
        <dbReference type="ARBA" id="ARBA00001946"/>
    </source>
</evidence>
<dbReference type="Pfam" id="PF03453">
    <property type="entry name" value="MoeA_N"/>
    <property type="match status" value="1"/>
</dbReference>
<name>F9Q5Q5_9PAST</name>
<evidence type="ECO:0000313" key="16">
    <source>
        <dbReference type="Proteomes" id="UP000006235"/>
    </source>
</evidence>
<dbReference type="FunFam" id="2.170.190.11:FF:000001">
    <property type="entry name" value="Molybdopterin molybdenumtransferase"/>
    <property type="match status" value="1"/>
</dbReference>
<keyword evidence="11 13" id="KW-0501">Molybdenum cofactor biosynthesis</keyword>
<dbReference type="InterPro" id="IPR036135">
    <property type="entry name" value="MoeA_linker/N_sf"/>
</dbReference>
<dbReference type="EC" id="2.10.1.1" evidence="5 13"/>
<evidence type="ECO:0000256" key="7">
    <source>
        <dbReference type="ARBA" id="ARBA00022505"/>
    </source>
</evidence>
<comment type="pathway">
    <text evidence="3 13">Cofactor biosynthesis; molybdopterin biosynthesis.</text>
</comment>
<dbReference type="InterPro" id="IPR008284">
    <property type="entry name" value="MoCF_biosynth_CS"/>
</dbReference>
<keyword evidence="9 13" id="KW-0479">Metal-binding</keyword>
<evidence type="ECO:0000256" key="12">
    <source>
        <dbReference type="ARBA" id="ARBA00047317"/>
    </source>
</evidence>
<organism evidence="15 16">
    <name type="scientific">Haemophilus pittmaniae HK 85</name>
    <dbReference type="NCBI Taxonomy" id="1035188"/>
    <lineage>
        <taxon>Bacteria</taxon>
        <taxon>Pseudomonadati</taxon>
        <taxon>Pseudomonadota</taxon>
        <taxon>Gammaproteobacteria</taxon>
        <taxon>Pasteurellales</taxon>
        <taxon>Pasteurellaceae</taxon>
        <taxon>Haemophilus</taxon>
    </lineage>
</organism>
<dbReference type="UniPathway" id="UPA00344"/>
<dbReference type="FunFam" id="2.40.340.10:FF:000003">
    <property type="entry name" value="Molybdopterin molybdenumtransferase"/>
    <property type="match status" value="1"/>
</dbReference>
<comment type="catalytic activity">
    <reaction evidence="12">
        <text>adenylyl-molybdopterin + molybdate = Mo-molybdopterin + AMP + H(+)</text>
        <dbReference type="Rhea" id="RHEA:35047"/>
        <dbReference type="ChEBI" id="CHEBI:15378"/>
        <dbReference type="ChEBI" id="CHEBI:36264"/>
        <dbReference type="ChEBI" id="CHEBI:62727"/>
        <dbReference type="ChEBI" id="CHEBI:71302"/>
        <dbReference type="ChEBI" id="CHEBI:456215"/>
        <dbReference type="EC" id="2.10.1.1"/>
    </reaction>
</comment>
<evidence type="ECO:0000256" key="3">
    <source>
        <dbReference type="ARBA" id="ARBA00005046"/>
    </source>
</evidence>
<dbReference type="SUPFAM" id="SSF53218">
    <property type="entry name" value="Molybdenum cofactor biosynthesis proteins"/>
    <property type="match status" value="1"/>
</dbReference>
<keyword evidence="10 13" id="KW-0460">Magnesium</keyword>
<dbReference type="Gene3D" id="3.90.105.10">
    <property type="entry name" value="Molybdopterin biosynthesis moea protein, domain 2"/>
    <property type="match status" value="1"/>
</dbReference>
<dbReference type="PANTHER" id="PTHR10192:SF5">
    <property type="entry name" value="GEPHYRIN"/>
    <property type="match status" value="1"/>
</dbReference>
<dbReference type="InterPro" id="IPR036425">
    <property type="entry name" value="MoaB/Mog-like_dom_sf"/>
</dbReference>
<comment type="cofactor">
    <cofactor evidence="1 13">
        <name>Mg(2+)</name>
        <dbReference type="ChEBI" id="CHEBI:18420"/>
    </cofactor>
</comment>
<comment type="function">
    <text evidence="2 13">Catalyzes the insertion of molybdate into adenylated molybdopterin with the concomitant release of AMP.</text>
</comment>
<dbReference type="NCBIfam" id="NF007960">
    <property type="entry name" value="PRK10680.1"/>
    <property type="match status" value="1"/>
</dbReference>
<dbReference type="GO" id="GO:0005829">
    <property type="term" value="C:cytosol"/>
    <property type="evidence" value="ECO:0007669"/>
    <property type="project" value="TreeGrafter"/>
</dbReference>
<dbReference type="Gene3D" id="2.170.190.11">
    <property type="entry name" value="Molybdopterin biosynthesis moea protein, domain 3"/>
    <property type="match status" value="1"/>
</dbReference>
<keyword evidence="7 13" id="KW-0500">Molybdenum</keyword>
<dbReference type="GO" id="GO:0046872">
    <property type="term" value="F:metal ion binding"/>
    <property type="evidence" value="ECO:0007669"/>
    <property type="project" value="UniProtKB-UniRule"/>
</dbReference>
<evidence type="ECO:0000256" key="5">
    <source>
        <dbReference type="ARBA" id="ARBA00013269"/>
    </source>
</evidence>
<dbReference type="Pfam" id="PF00994">
    <property type="entry name" value="MoCF_biosynth"/>
    <property type="match status" value="1"/>
</dbReference>
<evidence type="ECO:0000313" key="15">
    <source>
        <dbReference type="EMBL" id="EGV07748.1"/>
    </source>
</evidence>
<evidence type="ECO:0000256" key="13">
    <source>
        <dbReference type="RuleBase" id="RU365090"/>
    </source>
</evidence>
<reference evidence="15 16" key="1">
    <citation type="submission" date="2011-07" db="EMBL/GenBank/DDBJ databases">
        <authorList>
            <person name="Harkins D.M."/>
            <person name="Madupu R."/>
            <person name="Durkin A.S."/>
            <person name="Torralba M."/>
            <person name="Methe B."/>
            <person name="Sutton G.G."/>
            <person name="Nelson K.E."/>
        </authorList>
    </citation>
    <scope>NUCLEOTIDE SEQUENCE [LARGE SCALE GENOMIC DNA]</scope>
    <source>
        <strain evidence="15 16">HK 85</strain>
    </source>
</reference>
<dbReference type="InterPro" id="IPR001453">
    <property type="entry name" value="MoaB/Mog_dom"/>
</dbReference>
<dbReference type="InterPro" id="IPR005111">
    <property type="entry name" value="MoeA_C_domain_IV"/>
</dbReference>
<evidence type="ECO:0000259" key="14">
    <source>
        <dbReference type="SMART" id="SM00852"/>
    </source>
</evidence>
<keyword evidence="8 13" id="KW-0808">Transferase</keyword>
<evidence type="ECO:0000256" key="6">
    <source>
        <dbReference type="ARBA" id="ARBA00021108"/>
    </source>
</evidence>
<comment type="similarity">
    <text evidence="4 13">Belongs to the MoeA family.</text>
</comment>
<dbReference type="EMBL" id="AFUV01000001">
    <property type="protein sequence ID" value="EGV07748.1"/>
    <property type="molecule type" value="Genomic_DNA"/>
</dbReference>
<dbReference type="InterPro" id="IPR005110">
    <property type="entry name" value="MoeA_linker/N"/>
</dbReference>
<evidence type="ECO:0000256" key="10">
    <source>
        <dbReference type="ARBA" id="ARBA00022842"/>
    </source>
</evidence>
<accession>F9Q5Q5</accession>
<comment type="caution">
    <text evidence="15">The sequence shown here is derived from an EMBL/GenBank/DDBJ whole genome shotgun (WGS) entry which is preliminary data.</text>
</comment>
<protein>
    <recommendedName>
        <fullName evidence="6 13">Molybdopterin molybdenumtransferase</fullName>
        <ecNumber evidence="5 13">2.10.1.1</ecNumber>
    </recommendedName>
</protein>
<evidence type="ECO:0000256" key="2">
    <source>
        <dbReference type="ARBA" id="ARBA00002901"/>
    </source>
</evidence>
<gene>
    <name evidence="15" type="ORF">HMPREF9952_1187</name>
</gene>